<comment type="similarity">
    <text evidence="1">Belongs to the methyl-accepting chemotaxis (MCP) protein family.</text>
</comment>
<dbReference type="AlphaFoldDB" id="A0A0D8L2T5"/>
<reference evidence="2 3" key="1">
    <citation type="submission" date="2015-02" db="EMBL/GenBank/DDBJ databases">
        <title>Whole genome shotgun sequencing of cultured foodborne pathogen.</title>
        <authorList>
            <person name="Timme R."/>
            <person name="Allard M.W."/>
            <person name="Strain E."/>
            <person name="Evans P.S."/>
            <person name="Brown E."/>
        </authorList>
    </citation>
    <scope>NUCLEOTIDE SEQUENCE [LARGE SCALE GENOMIC DNA]</scope>
    <source>
        <strain evidence="2 3">GCSL-TSO-24</strain>
    </source>
</reference>
<dbReference type="GO" id="GO:0006935">
    <property type="term" value="P:chemotaxis"/>
    <property type="evidence" value="ECO:0007669"/>
    <property type="project" value="TreeGrafter"/>
</dbReference>
<proteinExistence type="inferred from homology"/>
<comment type="caution">
    <text evidence="2">The sequence shown here is derived from an EMBL/GenBank/DDBJ whole genome shotgun (WGS) entry which is preliminary data.</text>
</comment>
<gene>
    <name evidence="2" type="ORF">UA45_19755</name>
</gene>
<evidence type="ECO:0000313" key="2">
    <source>
        <dbReference type="EMBL" id="KJF76225.1"/>
    </source>
</evidence>
<protein>
    <submittedName>
        <fullName evidence="2">Uncharacterized protein</fullName>
    </submittedName>
</protein>
<dbReference type="PATRIC" id="fig|582.24.peg.6292"/>
<name>A0A0D8L2T5_MORMO</name>
<dbReference type="GO" id="GO:0004888">
    <property type="term" value="F:transmembrane signaling receptor activity"/>
    <property type="evidence" value="ECO:0007669"/>
    <property type="project" value="TreeGrafter"/>
</dbReference>
<dbReference type="InterPro" id="IPR051310">
    <property type="entry name" value="MCP_chemotaxis"/>
</dbReference>
<sequence length="71" mass="7404">MDDLLHEIGYASHEQTDGITQINSAIGLIDSATQQNATLVEQSVAAASSLNEQAGTLNEMVGVFQLTGTPS</sequence>
<organism evidence="2 3">
    <name type="scientific">Morganella morganii</name>
    <name type="common">Proteus morganii</name>
    <dbReference type="NCBI Taxonomy" id="582"/>
    <lineage>
        <taxon>Bacteria</taxon>
        <taxon>Pseudomonadati</taxon>
        <taxon>Pseudomonadota</taxon>
        <taxon>Gammaproteobacteria</taxon>
        <taxon>Enterobacterales</taxon>
        <taxon>Morganellaceae</taxon>
        <taxon>Morganella</taxon>
    </lineage>
</organism>
<dbReference type="GO" id="GO:0005886">
    <property type="term" value="C:plasma membrane"/>
    <property type="evidence" value="ECO:0007669"/>
    <property type="project" value="TreeGrafter"/>
</dbReference>
<accession>A0A0D8L2T5</accession>
<dbReference type="PANTHER" id="PTHR43531">
    <property type="entry name" value="PROTEIN ICFG"/>
    <property type="match status" value="1"/>
</dbReference>
<dbReference type="SUPFAM" id="SSF58104">
    <property type="entry name" value="Methyl-accepting chemotaxis protein (MCP) signaling domain"/>
    <property type="match status" value="1"/>
</dbReference>
<dbReference type="Gene3D" id="1.10.287.950">
    <property type="entry name" value="Methyl-accepting chemotaxis protein"/>
    <property type="match status" value="1"/>
</dbReference>
<evidence type="ECO:0000256" key="1">
    <source>
        <dbReference type="ARBA" id="ARBA00029447"/>
    </source>
</evidence>
<evidence type="ECO:0000313" key="3">
    <source>
        <dbReference type="Proteomes" id="UP000032582"/>
    </source>
</evidence>
<dbReference type="Proteomes" id="UP000032582">
    <property type="component" value="Unassembled WGS sequence"/>
</dbReference>
<dbReference type="PANTHER" id="PTHR43531:SF5">
    <property type="entry name" value="METHYL-ACCEPTING CHEMOTAXIS PROTEIN III"/>
    <property type="match status" value="1"/>
</dbReference>
<dbReference type="EMBL" id="JZSH01000377">
    <property type="protein sequence ID" value="KJF76225.1"/>
    <property type="molecule type" value="Genomic_DNA"/>
</dbReference>